<evidence type="ECO:0000313" key="1">
    <source>
        <dbReference type="EMBL" id="WIT13205.1"/>
    </source>
</evidence>
<accession>A0AA95SQ95</accession>
<dbReference type="AlphaFoldDB" id="A0AA95SQ95"/>
<gene>
    <name evidence="1" type="ORF">PFX98_06235</name>
</gene>
<keyword evidence="2" id="KW-1185">Reference proteome</keyword>
<sequence length="89" mass="9688">MRRRKPQEELALTPVRVRAGLAQGRLDSLRAALPGAAAFLKRRRADLLKPDEIADYVALDWLSWEGGGLKLTATGENICAQSQRACSAA</sequence>
<dbReference type="EMBL" id="CP116346">
    <property type="protein sequence ID" value="WIT13205.1"/>
    <property type="molecule type" value="Genomic_DNA"/>
</dbReference>
<dbReference type="RefSeq" id="WP_285234315.1">
    <property type="nucleotide sequence ID" value="NZ_CP116346.1"/>
</dbReference>
<dbReference type="Proteomes" id="UP001177769">
    <property type="component" value="Chromosome"/>
</dbReference>
<organism evidence="1 2">
    <name type="scientific">Paucibacter sediminis</name>
    <dbReference type="NCBI Taxonomy" id="3019553"/>
    <lineage>
        <taxon>Bacteria</taxon>
        <taxon>Pseudomonadati</taxon>
        <taxon>Pseudomonadota</taxon>
        <taxon>Betaproteobacteria</taxon>
        <taxon>Burkholderiales</taxon>
        <taxon>Sphaerotilaceae</taxon>
        <taxon>Roseateles</taxon>
    </lineage>
</organism>
<proteinExistence type="predicted"/>
<dbReference type="KEGG" id="pais:PFX98_06235"/>
<name>A0AA95SQ95_9BURK</name>
<reference evidence="1" key="1">
    <citation type="submission" date="2023-01" db="EMBL/GenBank/DDBJ databases">
        <title>Whole genome sequence of Paucibacter sp. S2-9 isolated from pond sediment.</title>
        <authorList>
            <person name="Jung J.Y."/>
        </authorList>
    </citation>
    <scope>NUCLEOTIDE SEQUENCE</scope>
    <source>
        <strain evidence="1">S2-9</strain>
    </source>
</reference>
<evidence type="ECO:0000313" key="2">
    <source>
        <dbReference type="Proteomes" id="UP001177769"/>
    </source>
</evidence>
<protein>
    <submittedName>
        <fullName evidence="1">Uncharacterized protein</fullName>
    </submittedName>
</protein>